<evidence type="ECO:0000313" key="2">
    <source>
        <dbReference type="Proteomes" id="UP000185596"/>
    </source>
</evidence>
<accession>A0A1Q8CGG9</accession>
<organism evidence="1 2">
    <name type="scientific">Actinophytocola xanthii</name>
    <dbReference type="NCBI Taxonomy" id="1912961"/>
    <lineage>
        <taxon>Bacteria</taxon>
        <taxon>Bacillati</taxon>
        <taxon>Actinomycetota</taxon>
        <taxon>Actinomycetes</taxon>
        <taxon>Pseudonocardiales</taxon>
        <taxon>Pseudonocardiaceae</taxon>
    </lineage>
</organism>
<keyword evidence="2" id="KW-1185">Reference proteome</keyword>
<gene>
    <name evidence="1" type="ORF">BU204_27095</name>
</gene>
<sequence>MGDAMTSATRERFARDGYCPLHHIVVPPQLHTLSRYHRALAARGGMTFGDTQSSLRWVARDEPAACALQHQFTPLMAAIAGVPVEPAYTYTVRYEAGADLPRHVDRAECEYSVSIAVDFEPAPAGPTGWPLWLVTEEGPVPIDQHLGDGLFFRGRQLPHYRHPLPAGCRSTSILLHYVDTR</sequence>
<protein>
    <recommendedName>
        <fullName evidence="3">Fe2OG dioxygenase domain-containing protein</fullName>
    </recommendedName>
</protein>
<name>A0A1Q8CGG9_9PSEU</name>
<evidence type="ECO:0008006" key="3">
    <source>
        <dbReference type="Google" id="ProtNLM"/>
    </source>
</evidence>
<reference evidence="1 2" key="1">
    <citation type="submission" date="2016-12" db="EMBL/GenBank/DDBJ databases">
        <title>The draft genome sequence of Actinophytocola sp. 11-183.</title>
        <authorList>
            <person name="Wang W."/>
            <person name="Yuan L."/>
        </authorList>
    </citation>
    <scope>NUCLEOTIDE SEQUENCE [LARGE SCALE GENOMIC DNA]</scope>
    <source>
        <strain evidence="1 2">11-183</strain>
    </source>
</reference>
<dbReference type="STRING" id="1912961.BU204_27095"/>
<dbReference type="EMBL" id="MSIE01000055">
    <property type="protein sequence ID" value="OLF13467.1"/>
    <property type="molecule type" value="Genomic_DNA"/>
</dbReference>
<evidence type="ECO:0000313" key="1">
    <source>
        <dbReference type="EMBL" id="OLF13467.1"/>
    </source>
</evidence>
<comment type="caution">
    <text evidence="1">The sequence shown here is derived from an EMBL/GenBank/DDBJ whole genome shotgun (WGS) entry which is preliminary data.</text>
</comment>
<dbReference type="AlphaFoldDB" id="A0A1Q8CGG9"/>
<dbReference type="Proteomes" id="UP000185596">
    <property type="component" value="Unassembled WGS sequence"/>
</dbReference>
<proteinExistence type="predicted"/>